<dbReference type="SUPFAM" id="SSF50370">
    <property type="entry name" value="Ricin B-like lectins"/>
    <property type="match status" value="1"/>
</dbReference>
<feature type="region of interest" description="Disordered" evidence="1">
    <location>
        <begin position="785"/>
        <end position="868"/>
    </location>
</feature>
<protein>
    <submittedName>
        <fullName evidence="3">Uncharacterized protein</fullName>
    </submittedName>
</protein>
<feature type="compositionally biased region" description="Low complexity" evidence="1">
    <location>
        <begin position="607"/>
        <end position="620"/>
    </location>
</feature>
<keyword evidence="2" id="KW-0732">Signal</keyword>
<evidence type="ECO:0000256" key="2">
    <source>
        <dbReference type="SAM" id="SignalP"/>
    </source>
</evidence>
<feature type="compositionally biased region" description="Polar residues" evidence="1">
    <location>
        <begin position="725"/>
        <end position="740"/>
    </location>
</feature>
<feature type="region of interest" description="Disordered" evidence="1">
    <location>
        <begin position="607"/>
        <end position="773"/>
    </location>
</feature>
<accession>A0A0G4HIM2</accession>
<evidence type="ECO:0000313" key="3">
    <source>
        <dbReference type="EMBL" id="CEM44020.1"/>
    </source>
</evidence>
<reference evidence="3" key="1">
    <citation type="submission" date="2014-11" db="EMBL/GenBank/DDBJ databases">
        <authorList>
            <person name="Otto D Thomas"/>
            <person name="Naeem Raeece"/>
        </authorList>
    </citation>
    <scope>NUCLEOTIDE SEQUENCE</scope>
</reference>
<feature type="compositionally biased region" description="Low complexity" evidence="1">
    <location>
        <begin position="630"/>
        <end position="671"/>
    </location>
</feature>
<dbReference type="AlphaFoldDB" id="A0A0G4HIM2"/>
<sequence>MMRSRNLLFGLGAVLASASDFPTQEQAEAFFELATVNGTSCSFVLASEADATLGLFADPADDAPQPTALGQIADGPQEAFEWLFVPAENGTVNIVNKASSNCLEATGSDAAVFADVCDSSAEQEWNAVLNENGDPPEYDFTSPAFGNDFLANGELQTASFGWDRDNGTCVDLPSKGKFPYIPKLYGATHYKSWDHIPFPNDYLGCDFAQLPGFFPSAYYDKSGSYKSGWTDHYGSHQIKAADPHPKLLLGVEAIPSALVNDPAFPDVANKTMQFMQNPYYFLKKSVSWKRVLQHKSSSLYGHTVTFESGFGPTDFNAVHEVLPYAVALNQPENKTEHKDWWYIPEKTTPLEMLAKSVYFQIEQNNERDKPDNQPYPVDYFYKLDKLDKHVAFFLPVFHYELFDHNWLIVLDVDFVGKPKDPQYLKVVAECGAKFKVPGPPAVSVSAFAGGDDSASSTTGNDGSSSTSSSTSNPRVANNENDVETGAVNTRTGEQDLENNIGPINSTSVTGDSDAYSNTGPVNVTASAQNGPNTVRTGGSSADGTVDAEVGNNSTNINTNGASSSGTNNNTVDTSSDNNFMAGINSTSNAGSDVDVYDTNTNGVVGNVSSSIDSSNSVNGTNTNEVGLTDNSETNVNANNNNTAVQSNTGSIVGTNNATTSSGSSLNATLGNDSSNKNDVSGSVNGTNTNEIDASSQTSLNTTVNSGSQSGSDVDVQDDNIIDLNPNISTGSASQNNVTGVNDNSLDLTDSSDRSTRINSTTSSEQSNVGTVDSANNVTTVADIEGSVNGAQNQTTNVDTTDVNTNIGTNTQGQQSENLSNSTSTSGSNSESNNNVTSNSKSYTGDSISNADGGNSNSSAISNSGGNVQNYSPTIEINIKSNNNFTEPKKSDHDICAKVAHDLVDDFFATHEDTPLNGNVLINDPPGWKVIPSATSPTTAEGGTVIIKSPDGHFEYTPKENFVGIDFFFYTAKKKVHGVICKATARVTIKVIGKDDGPIAKDLTFTLNVDCAAKNVPALQGRAEAHDPDTTKDHLTYPLLSRPDTGMLEWNEQTGFFVYTPPADTKESFQVSWEYAARDKSSESPPATITVFVEVVGDCKVKSSSGGLLGGGMFGGDFLKLDGFKFPGLDGFKLGDMGMPEMGMPGLSGAESGAAIPGVDSLDLGVGSDFGLPTDFGSLPVADVDLSGASGDLDKLPGASGDFGDFDVPNLLKGFGTV</sequence>
<dbReference type="PhylomeDB" id="A0A0G4HIM2"/>
<feature type="compositionally biased region" description="Low complexity" evidence="1">
    <location>
        <begin position="450"/>
        <end position="472"/>
    </location>
</feature>
<dbReference type="PROSITE" id="PS50231">
    <property type="entry name" value="RICIN_B_LECTIN"/>
    <property type="match status" value="1"/>
</dbReference>
<name>A0A0G4HIM2_9ALVE</name>
<feature type="compositionally biased region" description="Polar residues" evidence="1">
    <location>
        <begin position="501"/>
        <end position="542"/>
    </location>
</feature>
<proteinExistence type="predicted"/>
<dbReference type="CDD" id="cd00161">
    <property type="entry name" value="beta-trefoil_Ricin-like"/>
    <property type="match status" value="1"/>
</dbReference>
<feature type="compositionally biased region" description="Polar residues" evidence="1">
    <location>
        <begin position="757"/>
        <end position="773"/>
    </location>
</feature>
<dbReference type="VEuPathDB" id="CryptoDB:Cvel_27990"/>
<feature type="compositionally biased region" description="Polar residues" evidence="1">
    <location>
        <begin position="672"/>
        <end position="704"/>
    </location>
</feature>
<feature type="region of interest" description="Disordered" evidence="1">
    <location>
        <begin position="450"/>
        <end position="575"/>
    </location>
</feature>
<gene>
    <name evidence="3" type="ORF">Cvel_27990</name>
</gene>
<feature type="compositionally biased region" description="Low complexity" evidence="1">
    <location>
        <begin position="791"/>
        <end position="866"/>
    </location>
</feature>
<feature type="chain" id="PRO_5005191877" evidence="2">
    <location>
        <begin position="19"/>
        <end position="1217"/>
    </location>
</feature>
<evidence type="ECO:0000256" key="1">
    <source>
        <dbReference type="SAM" id="MobiDB-lite"/>
    </source>
</evidence>
<dbReference type="InterPro" id="IPR035992">
    <property type="entry name" value="Ricin_B-like_lectins"/>
</dbReference>
<feature type="signal peptide" evidence="2">
    <location>
        <begin position="1"/>
        <end position="18"/>
    </location>
</feature>
<feature type="compositionally biased region" description="Low complexity" evidence="1">
    <location>
        <begin position="550"/>
        <end position="575"/>
    </location>
</feature>
<organism evidence="3">
    <name type="scientific">Chromera velia CCMP2878</name>
    <dbReference type="NCBI Taxonomy" id="1169474"/>
    <lineage>
        <taxon>Eukaryota</taxon>
        <taxon>Sar</taxon>
        <taxon>Alveolata</taxon>
        <taxon>Colpodellida</taxon>
        <taxon>Chromeraceae</taxon>
        <taxon>Chromera</taxon>
    </lineage>
</organism>
<dbReference type="EMBL" id="CDMZ01002822">
    <property type="protein sequence ID" value="CEM44020.1"/>
    <property type="molecule type" value="Genomic_DNA"/>
</dbReference>